<dbReference type="InterPro" id="IPR013113">
    <property type="entry name" value="SIP_FAD-bd"/>
</dbReference>
<dbReference type="CDD" id="cd06193">
    <property type="entry name" value="siderophore_interacting"/>
    <property type="match status" value="1"/>
</dbReference>
<evidence type="ECO:0000313" key="3">
    <source>
        <dbReference type="EMBL" id="WEK03241.1"/>
    </source>
</evidence>
<protein>
    <submittedName>
        <fullName evidence="3">Siderophore-interacting protein</fullName>
    </submittedName>
</protein>
<dbReference type="Pfam" id="PF08021">
    <property type="entry name" value="FAD_binding_9"/>
    <property type="match status" value="1"/>
</dbReference>
<dbReference type="InterPro" id="IPR039261">
    <property type="entry name" value="FNR_nucleotide-bd"/>
</dbReference>
<dbReference type="InterPro" id="IPR017927">
    <property type="entry name" value="FAD-bd_FR_type"/>
</dbReference>
<name>A0AAJ5VSB4_9HYPH</name>
<dbReference type="PROSITE" id="PS51384">
    <property type="entry name" value="FAD_FR"/>
    <property type="match status" value="1"/>
</dbReference>
<feature type="domain" description="FAD-binding FR-type" evidence="2">
    <location>
        <begin position="104"/>
        <end position="229"/>
    </location>
</feature>
<evidence type="ECO:0000256" key="1">
    <source>
        <dbReference type="ARBA" id="ARBA00035644"/>
    </source>
</evidence>
<dbReference type="Gene3D" id="3.40.50.80">
    <property type="entry name" value="Nucleotide-binding domain of ferredoxin-NADP reductase (FNR) module"/>
    <property type="match status" value="1"/>
</dbReference>
<dbReference type="AlphaFoldDB" id="A0AAJ5VSB4"/>
<reference evidence="3" key="1">
    <citation type="submission" date="2023-03" db="EMBL/GenBank/DDBJ databases">
        <title>Andean soil-derived lignocellulolytic bacterial consortium as a source of novel taxa and putative plastic-active enzymes.</title>
        <authorList>
            <person name="Diaz-Garcia L."/>
            <person name="Chuvochina M."/>
            <person name="Feuerriegel G."/>
            <person name="Bunk B."/>
            <person name="Sproer C."/>
            <person name="Streit W.R."/>
            <person name="Rodriguez L.M."/>
            <person name="Overmann J."/>
            <person name="Jimenez D.J."/>
        </authorList>
    </citation>
    <scope>NUCLEOTIDE SEQUENCE</scope>
    <source>
        <strain evidence="3">MAG 4196</strain>
    </source>
</reference>
<evidence type="ECO:0000259" key="2">
    <source>
        <dbReference type="PROSITE" id="PS51384"/>
    </source>
</evidence>
<dbReference type="Proteomes" id="UP001217476">
    <property type="component" value="Chromosome"/>
</dbReference>
<evidence type="ECO:0000313" key="4">
    <source>
        <dbReference type="Proteomes" id="UP001217476"/>
    </source>
</evidence>
<dbReference type="PANTHER" id="PTHR30157">
    <property type="entry name" value="FERRIC REDUCTASE, NADPH-DEPENDENT"/>
    <property type="match status" value="1"/>
</dbReference>
<gene>
    <name evidence="3" type="ORF">P0Y65_13640</name>
</gene>
<organism evidence="3 4">
    <name type="scientific">Candidatus Devosia phytovorans</name>
    <dbReference type="NCBI Taxonomy" id="3121372"/>
    <lineage>
        <taxon>Bacteria</taxon>
        <taxon>Pseudomonadati</taxon>
        <taxon>Pseudomonadota</taxon>
        <taxon>Alphaproteobacteria</taxon>
        <taxon>Hyphomicrobiales</taxon>
        <taxon>Devosiaceae</taxon>
        <taxon>Devosia</taxon>
    </lineage>
</organism>
<dbReference type="InterPro" id="IPR007037">
    <property type="entry name" value="SIP_rossman_dom"/>
</dbReference>
<comment type="similarity">
    <text evidence="1">Belongs to the SIP oxidoreductase family.</text>
</comment>
<dbReference type="InterPro" id="IPR039374">
    <property type="entry name" value="SIP_fam"/>
</dbReference>
<proteinExistence type="inferred from homology"/>
<dbReference type="GO" id="GO:0016491">
    <property type="term" value="F:oxidoreductase activity"/>
    <property type="evidence" value="ECO:0007669"/>
    <property type="project" value="InterPro"/>
</dbReference>
<dbReference type="Pfam" id="PF04954">
    <property type="entry name" value="SIP"/>
    <property type="match status" value="1"/>
</dbReference>
<dbReference type="Gene3D" id="3.30.310.50">
    <property type="entry name" value="Alpha-D-phosphohexomutase, C-terminal domain"/>
    <property type="match status" value="1"/>
</dbReference>
<dbReference type="EMBL" id="CP119312">
    <property type="protein sequence ID" value="WEK03241.1"/>
    <property type="molecule type" value="Genomic_DNA"/>
</dbReference>
<dbReference type="SUPFAM" id="SSF63380">
    <property type="entry name" value="Riboflavin synthase domain-like"/>
    <property type="match status" value="1"/>
</dbReference>
<dbReference type="PANTHER" id="PTHR30157:SF0">
    <property type="entry name" value="NADPH-DEPENDENT FERRIC-CHELATE REDUCTASE"/>
    <property type="match status" value="1"/>
</dbReference>
<sequence>MTSFSSSASLQLDNLPTYIDRITDRLLSFQSQMTAADDGQLYQFPWGTARLHMPAGQLRLEAEAPTADGLARLKVILAMAVELYAKEDKPNIIWQGDLSDTKLSQFRLATVREAVSITPHMRRVRLAADDLERFESFGGMHIRMLLPTSEVPDPVWPEQGPNGLPLWPDEARKPVSRVYTIRQIDRASGTFDVDMVVHADGGPGSIWAEAAAPGMQIGIMGPLGRPIPEAEWYVMGADETGIPAVSRLLSRLAPDARGVVHIEVADRNEQQELPAHPGFEINWIYRDGIAPGNDHRLSEAVCHTEWPSDRTGFGWFAGEASMAKIVREYWRGERGLDRKQTLVAGYWRIGAAGVMAG</sequence>
<dbReference type="InterPro" id="IPR017938">
    <property type="entry name" value="Riboflavin_synthase-like_b-brl"/>
</dbReference>
<dbReference type="Gene3D" id="2.40.30.10">
    <property type="entry name" value="Translation factors"/>
    <property type="match status" value="1"/>
</dbReference>
<accession>A0AAJ5VSB4</accession>